<keyword evidence="9" id="KW-0472">Membrane</keyword>
<dbReference type="AlphaFoldDB" id="A0A2W7IQS7"/>
<keyword evidence="7" id="KW-0325">Glycoprotein</keyword>
<dbReference type="GO" id="GO:0005774">
    <property type="term" value="C:vacuolar membrane"/>
    <property type="evidence" value="ECO:0007669"/>
    <property type="project" value="UniProtKB-SubCell"/>
</dbReference>
<feature type="transmembrane region" description="Helical" evidence="9">
    <location>
        <begin position="512"/>
        <end position="533"/>
    </location>
</feature>
<feature type="transmembrane region" description="Helical" evidence="9">
    <location>
        <begin position="330"/>
        <end position="349"/>
    </location>
</feature>
<evidence type="ECO:0000256" key="3">
    <source>
        <dbReference type="ARBA" id="ARBA00010918"/>
    </source>
</evidence>
<sequence>MKRILTSLFIVLSIILISYISIEGLQPSATYFKEETEKSFSTANAFNHVKRIGSQPHSIGTKAHSKVRNYIVQQLQDLDLEVQTQKGYDFNNNGILTAPQNILAKIKGNDPSRSALLVMTHYDSAVHSSPGASDAASGVGVILESIRVFLQSNPQPKNDIIICFTDGEEVGLSGAGLFVKEHTWAKNIGLVLNFEARGSGGPSNTILETNTGNTNLINAFAEANPQFPVATSLMYSVYKKLPNDTDATVFREVNDTPSFFFAFIDDHFDYHTAKDTPENLDIKSLVHQATYLQALLPYFSQVDLDSLKADKDQVYFNFFGLDIVHYPFSFIYPMLVFAWVIFLGLFVYGMRHKILDFKQIGKGLWDFSRALFFGILISATLSDKLPVIYDSVLENQNDFPFNGHLYIGVGVSLTLAILFYFYRNYSATTTEKNKNAFVAPLVIWLVLLSIIAFILKGAAYFIIPFFFSLLSFGLLLFNKRNPYLHLLLGVPALIILVPLVQFFPVGLGLSKLFISALFVMLIFGLLWSVMAYLKYKKAGVLIFAVLAGFLFLTAHSQSGYTEDRPKPNSLIYMLDVDQKQATWNTYDKTLDAYTKPYFKKDNSNVDSVVFDSKYNAQYTYTSVAPLVNISAAAIQVEENRLDNTFTEYNVKISPQREVKRIEVFLDKNVKVESLTANEKATPNHQLPYYKDRKTPKLLTYFAVDQDTLRLKLKLKNTEISPVLEVYDASYDLFENETLNIAPRDEKMMPRPFVLNDVMMTKQKIILE</sequence>
<evidence type="ECO:0000256" key="4">
    <source>
        <dbReference type="ARBA" id="ARBA00017435"/>
    </source>
</evidence>
<proteinExistence type="inferred from homology"/>
<evidence type="ECO:0000256" key="6">
    <source>
        <dbReference type="ARBA" id="ARBA00022989"/>
    </source>
</evidence>
<dbReference type="Pfam" id="PF04389">
    <property type="entry name" value="Peptidase_M28"/>
    <property type="match status" value="1"/>
</dbReference>
<evidence type="ECO:0000256" key="1">
    <source>
        <dbReference type="ARBA" id="ARBA00003273"/>
    </source>
</evidence>
<dbReference type="GO" id="GO:0008235">
    <property type="term" value="F:metalloexopeptidase activity"/>
    <property type="evidence" value="ECO:0007669"/>
    <property type="project" value="InterPro"/>
</dbReference>
<dbReference type="RefSeq" id="WP_111540792.1">
    <property type="nucleotide sequence ID" value="NZ_QKYV01000003.1"/>
</dbReference>
<evidence type="ECO:0000256" key="9">
    <source>
        <dbReference type="SAM" id="Phobius"/>
    </source>
</evidence>
<gene>
    <name evidence="11" type="ORF">LX95_01481</name>
</gene>
<dbReference type="EMBL" id="QKYV01000003">
    <property type="protein sequence ID" value="PZW41797.1"/>
    <property type="molecule type" value="Genomic_DNA"/>
</dbReference>
<feature type="transmembrane region" description="Helical" evidence="9">
    <location>
        <begin position="540"/>
        <end position="560"/>
    </location>
</feature>
<evidence type="ECO:0000256" key="8">
    <source>
        <dbReference type="ARBA" id="ARBA00031512"/>
    </source>
</evidence>
<comment type="subcellular location">
    <subcellularLocation>
        <location evidence="2">Vacuole membrane</location>
        <topology evidence="2">Multi-pass membrane protein</topology>
    </subcellularLocation>
</comment>
<evidence type="ECO:0000256" key="5">
    <source>
        <dbReference type="ARBA" id="ARBA00022554"/>
    </source>
</evidence>
<dbReference type="Gene3D" id="3.40.630.10">
    <property type="entry name" value="Zn peptidases"/>
    <property type="match status" value="1"/>
</dbReference>
<feature type="transmembrane region" description="Helical" evidence="9">
    <location>
        <begin position="460"/>
        <end position="477"/>
    </location>
</feature>
<dbReference type="InterPro" id="IPR007484">
    <property type="entry name" value="Peptidase_M28"/>
</dbReference>
<dbReference type="InterPro" id="IPR045175">
    <property type="entry name" value="M28_fam"/>
</dbReference>
<feature type="transmembrane region" description="Helical" evidence="9">
    <location>
        <begin position="434"/>
        <end position="454"/>
    </location>
</feature>
<keyword evidence="5" id="KW-0926">Vacuole</keyword>
<feature type="domain" description="Peptidase M28" evidence="10">
    <location>
        <begin position="101"/>
        <end position="290"/>
    </location>
</feature>
<feature type="transmembrane region" description="Helical" evidence="9">
    <location>
        <begin position="370"/>
        <end position="389"/>
    </location>
</feature>
<name>A0A2W7IQS7_9FLAO</name>
<evidence type="ECO:0000256" key="7">
    <source>
        <dbReference type="ARBA" id="ARBA00023180"/>
    </source>
</evidence>
<accession>A0A2W7IQS7</accession>
<keyword evidence="12" id="KW-1185">Reference proteome</keyword>
<evidence type="ECO:0000259" key="10">
    <source>
        <dbReference type="Pfam" id="PF04389"/>
    </source>
</evidence>
<comment type="caution">
    <text evidence="11">The sequence shown here is derived from an EMBL/GenBank/DDBJ whole genome shotgun (WGS) entry which is preliminary data.</text>
</comment>
<dbReference type="PANTHER" id="PTHR12147">
    <property type="entry name" value="METALLOPEPTIDASE M28 FAMILY MEMBER"/>
    <property type="match status" value="1"/>
</dbReference>
<comment type="function">
    <text evidence="1">May be involved in vacuolar sorting and osmoregulation.</text>
</comment>
<reference evidence="11 12" key="1">
    <citation type="submission" date="2018-06" db="EMBL/GenBank/DDBJ databases">
        <title>Genomic Encyclopedia of Archaeal and Bacterial Type Strains, Phase II (KMG-II): from individual species to whole genera.</title>
        <authorList>
            <person name="Goeker M."/>
        </authorList>
    </citation>
    <scope>NUCLEOTIDE SEQUENCE [LARGE SCALE GENOMIC DNA]</scope>
    <source>
        <strain evidence="11 12">DSM 15361</strain>
    </source>
</reference>
<dbReference type="GO" id="GO:0006508">
    <property type="term" value="P:proteolysis"/>
    <property type="evidence" value="ECO:0007669"/>
    <property type="project" value="InterPro"/>
</dbReference>
<feature type="transmembrane region" description="Helical" evidence="9">
    <location>
        <begin position="484"/>
        <end position="506"/>
    </location>
</feature>
<evidence type="ECO:0000256" key="2">
    <source>
        <dbReference type="ARBA" id="ARBA00004128"/>
    </source>
</evidence>
<keyword evidence="9" id="KW-0812">Transmembrane</keyword>
<dbReference type="Proteomes" id="UP000249542">
    <property type="component" value="Unassembled WGS sequence"/>
</dbReference>
<comment type="similarity">
    <text evidence="3">Belongs to the peptidase M28 family.</text>
</comment>
<feature type="transmembrane region" description="Helical" evidence="9">
    <location>
        <begin position="401"/>
        <end position="422"/>
    </location>
</feature>
<organism evidence="11 12">
    <name type="scientific">Mesonia algae</name>
    <dbReference type="NCBI Taxonomy" id="213248"/>
    <lineage>
        <taxon>Bacteria</taxon>
        <taxon>Pseudomonadati</taxon>
        <taxon>Bacteroidota</taxon>
        <taxon>Flavobacteriia</taxon>
        <taxon>Flavobacteriales</taxon>
        <taxon>Flavobacteriaceae</taxon>
        <taxon>Mesonia</taxon>
    </lineage>
</organism>
<evidence type="ECO:0000313" key="11">
    <source>
        <dbReference type="EMBL" id="PZW41797.1"/>
    </source>
</evidence>
<dbReference type="PANTHER" id="PTHR12147:SF58">
    <property type="entry name" value="VACUOLAR MEMBRANE PROTEASE"/>
    <property type="match status" value="1"/>
</dbReference>
<keyword evidence="6 9" id="KW-1133">Transmembrane helix</keyword>
<protein>
    <recommendedName>
        <fullName evidence="4">Vacuolar membrane protease</fullName>
    </recommendedName>
    <alternativeName>
        <fullName evidence="8">FXNA-related family protease 1</fullName>
    </alternativeName>
</protein>
<dbReference type="SUPFAM" id="SSF53187">
    <property type="entry name" value="Zn-dependent exopeptidases"/>
    <property type="match status" value="1"/>
</dbReference>
<evidence type="ECO:0000313" key="12">
    <source>
        <dbReference type="Proteomes" id="UP000249542"/>
    </source>
</evidence>